<feature type="domain" description="RRM" evidence="6">
    <location>
        <begin position="20"/>
        <end position="96"/>
    </location>
</feature>
<dbReference type="Proteomes" id="UP001054889">
    <property type="component" value="Unassembled WGS sequence"/>
</dbReference>
<dbReference type="InterPro" id="IPR035979">
    <property type="entry name" value="RBD_domain_sf"/>
</dbReference>
<dbReference type="CDD" id="cd12226">
    <property type="entry name" value="RRM_NOL8"/>
    <property type="match status" value="1"/>
</dbReference>
<feature type="region of interest" description="Disordered" evidence="5">
    <location>
        <begin position="546"/>
        <end position="565"/>
    </location>
</feature>
<dbReference type="Pfam" id="PF00076">
    <property type="entry name" value="RRM_1"/>
    <property type="match status" value="1"/>
</dbReference>
<feature type="compositionally biased region" description="Polar residues" evidence="5">
    <location>
        <begin position="356"/>
        <end position="369"/>
    </location>
</feature>
<dbReference type="SUPFAM" id="SSF54928">
    <property type="entry name" value="RNA-binding domain, RBD"/>
    <property type="match status" value="1"/>
</dbReference>
<dbReference type="PROSITE" id="PS50102">
    <property type="entry name" value="RRM"/>
    <property type="match status" value="1"/>
</dbReference>
<reference evidence="7" key="1">
    <citation type="journal article" date="2018" name="DNA Res.">
        <title>Multiple hybrid de novo genome assembly of finger millet, an orphan allotetraploid crop.</title>
        <authorList>
            <person name="Hatakeyama M."/>
            <person name="Aluri S."/>
            <person name="Balachadran M.T."/>
            <person name="Sivarajan S.R."/>
            <person name="Patrignani A."/>
            <person name="Gruter S."/>
            <person name="Poveda L."/>
            <person name="Shimizu-Inatsugi R."/>
            <person name="Baeten J."/>
            <person name="Francoijs K.J."/>
            <person name="Nataraja K.N."/>
            <person name="Reddy Y.A.N."/>
            <person name="Phadnis S."/>
            <person name="Ravikumar R.L."/>
            <person name="Schlapbach R."/>
            <person name="Sreeman S.M."/>
            <person name="Shimizu K.K."/>
        </authorList>
    </citation>
    <scope>NUCLEOTIDE SEQUENCE</scope>
</reference>
<evidence type="ECO:0000256" key="2">
    <source>
        <dbReference type="ARBA" id="ARBA00022884"/>
    </source>
</evidence>
<dbReference type="PANTHER" id="PTHR23099">
    <property type="entry name" value="TRANSCRIPTIONAL REGULATOR"/>
    <property type="match status" value="1"/>
</dbReference>
<organism evidence="7 8">
    <name type="scientific">Eleusine coracana subsp. coracana</name>
    <dbReference type="NCBI Taxonomy" id="191504"/>
    <lineage>
        <taxon>Eukaryota</taxon>
        <taxon>Viridiplantae</taxon>
        <taxon>Streptophyta</taxon>
        <taxon>Embryophyta</taxon>
        <taxon>Tracheophyta</taxon>
        <taxon>Spermatophyta</taxon>
        <taxon>Magnoliopsida</taxon>
        <taxon>Liliopsida</taxon>
        <taxon>Poales</taxon>
        <taxon>Poaceae</taxon>
        <taxon>PACMAD clade</taxon>
        <taxon>Chloridoideae</taxon>
        <taxon>Cynodonteae</taxon>
        <taxon>Eleusininae</taxon>
        <taxon>Eleusine</taxon>
    </lineage>
</organism>
<comment type="subcellular location">
    <subcellularLocation>
        <location evidence="1">Nucleus</location>
        <location evidence="1">Nucleolus</location>
    </subcellularLocation>
</comment>
<keyword evidence="3" id="KW-0539">Nucleus</keyword>
<evidence type="ECO:0000313" key="8">
    <source>
        <dbReference type="Proteomes" id="UP001054889"/>
    </source>
</evidence>
<sequence length="588" mass="63896">MAAAAVAGEEGGGGEGGSMVRIFVGGLAEGVSAADLEAVFGSVGRVAGVEFVRTNGRSFAYVDFHYPTDKALAKLFSTYNGCKWKGGKLKLEKAKEHYLARLKREWEQEAAAAAVAVAAAQEATVKDNVVKEEKPKLNKAALEGMKINIYFPKLRKVSARCSSLVKPLPFKGSGKHKYSFRNIEVPSYPIHFCDCEEHCGPPEAANDEYASVLNAVSYEKERNIMNSVMSKLFEKENEHFDSSEMKKCDVHIKMREPSNAVNDIQMEQTEEAPNDDLDAMQMEETEEPSDEDFDDDLVINIAPRKYNKSSMQGKAENLEVSKDSQSRKWPNLEETSVPKKRQRFEASSGLGKGKQEPTSVTSGMRNTSLAGKGTHEFSSAIPRGKSPADPQGVEALPSSSTKSESERNMISAEPRKGSVWTQKASWRDLIGGALSTPFSISQVLPDAKPSPTAVSNVSEIGESTKFLGAATQPLSDQILSSSMGIPSTGTTDGLTGHATGESKQNNKTQKARVVPKITIGEVCPFMRNAESAKQWSKAKKVLAGFNKKSKEDSGSSVAKGKPLKRRILEDDHRQVGFAEALAWPSELS</sequence>
<dbReference type="GO" id="GO:0005730">
    <property type="term" value="C:nucleolus"/>
    <property type="evidence" value="ECO:0007669"/>
    <property type="project" value="UniProtKB-SubCell"/>
</dbReference>
<evidence type="ECO:0000313" key="7">
    <source>
        <dbReference type="EMBL" id="GJM90167.1"/>
    </source>
</evidence>
<dbReference type="AlphaFoldDB" id="A0AAV5BW14"/>
<protein>
    <recommendedName>
        <fullName evidence="6">RRM domain-containing protein</fullName>
    </recommendedName>
</protein>
<evidence type="ECO:0000259" key="6">
    <source>
        <dbReference type="PROSITE" id="PS50102"/>
    </source>
</evidence>
<dbReference type="GO" id="GO:0003723">
    <property type="term" value="F:RNA binding"/>
    <property type="evidence" value="ECO:0007669"/>
    <property type="project" value="UniProtKB-UniRule"/>
</dbReference>
<keyword evidence="2 4" id="KW-0694">RNA-binding</keyword>
<evidence type="ECO:0000256" key="5">
    <source>
        <dbReference type="SAM" id="MobiDB-lite"/>
    </source>
</evidence>
<name>A0AAV5BW14_ELECO</name>
<feature type="compositionally biased region" description="Polar residues" evidence="5">
    <location>
        <begin position="480"/>
        <end position="493"/>
    </location>
</feature>
<reference evidence="7" key="2">
    <citation type="submission" date="2021-12" db="EMBL/GenBank/DDBJ databases">
        <title>Resequencing data analysis of finger millet.</title>
        <authorList>
            <person name="Hatakeyama M."/>
            <person name="Aluri S."/>
            <person name="Balachadran M.T."/>
            <person name="Sivarajan S.R."/>
            <person name="Poveda L."/>
            <person name="Shimizu-Inatsugi R."/>
            <person name="Schlapbach R."/>
            <person name="Sreeman S.M."/>
            <person name="Shimizu K.K."/>
        </authorList>
    </citation>
    <scope>NUCLEOTIDE SEQUENCE</scope>
</reference>
<keyword evidence="8" id="KW-1185">Reference proteome</keyword>
<dbReference type="SMART" id="SM00360">
    <property type="entry name" value="RRM"/>
    <property type="match status" value="1"/>
</dbReference>
<dbReference type="InterPro" id="IPR000504">
    <property type="entry name" value="RRM_dom"/>
</dbReference>
<dbReference type="Gene3D" id="3.30.70.330">
    <property type="match status" value="1"/>
</dbReference>
<feature type="region of interest" description="Disordered" evidence="5">
    <location>
        <begin position="304"/>
        <end position="421"/>
    </location>
</feature>
<accession>A0AAV5BW14</accession>
<comment type="caution">
    <text evidence="7">The sequence shown here is derived from an EMBL/GenBank/DDBJ whole genome shotgun (WGS) entry which is preliminary data.</text>
</comment>
<feature type="compositionally biased region" description="Basic and acidic residues" evidence="5">
    <location>
        <begin position="316"/>
        <end position="326"/>
    </location>
</feature>
<dbReference type="FunFam" id="3.30.70.330:FF:000685">
    <property type="entry name" value="RNA-binding (RRM/RBD/RNP motifs) family protein"/>
    <property type="match status" value="1"/>
</dbReference>
<evidence type="ECO:0000256" key="4">
    <source>
        <dbReference type="PROSITE-ProRule" id="PRU00176"/>
    </source>
</evidence>
<evidence type="ECO:0000256" key="1">
    <source>
        <dbReference type="ARBA" id="ARBA00004604"/>
    </source>
</evidence>
<proteinExistence type="predicted"/>
<evidence type="ECO:0000256" key="3">
    <source>
        <dbReference type="ARBA" id="ARBA00023242"/>
    </source>
</evidence>
<dbReference type="InterPro" id="IPR012677">
    <property type="entry name" value="Nucleotide-bd_a/b_plait_sf"/>
</dbReference>
<feature type="region of interest" description="Disordered" evidence="5">
    <location>
        <begin position="480"/>
        <end position="510"/>
    </location>
</feature>
<dbReference type="PANTHER" id="PTHR23099:SF0">
    <property type="entry name" value="GERM CELL NUCLEAR ACIDIC PROTEIN"/>
    <property type="match status" value="1"/>
</dbReference>
<dbReference type="InterPro" id="IPR034138">
    <property type="entry name" value="NOP8_RRM"/>
</dbReference>
<gene>
    <name evidence="7" type="primary">ga06423</name>
    <name evidence="7" type="ORF">PR202_ga06423</name>
</gene>
<dbReference type="EMBL" id="BQKI01000003">
    <property type="protein sequence ID" value="GJM90167.1"/>
    <property type="molecule type" value="Genomic_DNA"/>
</dbReference>